<evidence type="ECO:0000313" key="2">
    <source>
        <dbReference type="EMBL" id="AST09343.1"/>
    </source>
</evidence>
<dbReference type="InterPro" id="IPR008786">
    <property type="entry name" value="Poxvirus_A31"/>
</dbReference>
<proteinExistence type="predicted"/>
<protein>
    <submittedName>
        <fullName evidence="2">Uncharacterized protein</fullName>
    </submittedName>
</protein>
<evidence type="ECO:0000256" key="1">
    <source>
        <dbReference type="SAM" id="MobiDB-lite"/>
    </source>
</evidence>
<sequence length="143" mass="16796">MSILNTIRFLEKTSFCTKKRLFKEKTYLNHKKWEFVFYEPKVSTIRRYLEIGGINHNDFVILGKATYNGVKMLFIYMNLAYYGVSKVGSIYKLGSTIDKLSLTKSYISPYSESLKSNYLYDYSSEDDDDDDLDDDLDNDDDFE</sequence>
<reference evidence="2" key="1">
    <citation type="journal article" date="2017" name="Virus Genes">
        <title>Two novel poxviruses with unusual genome rearrangements: NY_014 and Murmansk.</title>
        <authorList>
            <person name="Smithson C."/>
            <person name="Meyer H."/>
            <person name="Gigante C.M."/>
            <person name="Gao J."/>
            <person name="Zhao H."/>
            <person name="Batra D."/>
            <person name="Damon I."/>
            <person name="Upton C."/>
            <person name="Li Y."/>
        </authorList>
    </citation>
    <scope>NUCLEOTIDE SEQUENCE [LARGE SCALE GENOMIC DNA]</scope>
    <source>
        <strain evidence="2">LEIV-11411</strain>
    </source>
</reference>
<name>A0A223FMX4_9POXV</name>
<gene>
    <name evidence="2" type="ORF">Murmansk-148</name>
</gene>
<dbReference type="Proteomes" id="UP000217350">
    <property type="component" value="Segment"/>
</dbReference>
<keyword evidence="3" id="KW-1185">Reference proteome</keyword>
<organism evidence="2">
    <name type="scientific">Murmansk poxvirus</name>
    <dbReference type="NCBI Taxonomy" id="2025359"/>
    <lineage>
        <taxon>Viruses</taxon>
        <taxon>Varidnaviria</taxon>
        <taxon>Bamfordvirae</taxon>
        <taxon>Nucleocytoviricota</taxon>
        <taxon>Pokkesviricetes</taxon>
        <taxon>Chitovirales</taxon>
        <taxon>Poxviridae</taxon>
        <taxon>Chordopoxvirinae</taxon>
        <taxon>Centapoxvirus</taxon>
        <taxon>Centapoxvirus microtuspox</taxon>
        <taxon>Murmansk microtuspox virus</taxon>
    </lineage>
</organism>
<accession>A0A223FMX4</accession>
<feature type="compositionally biased region" description="Acidic residues" evidence="1">
    <location>
        <begin position="123"/>
        <end position="143"/>
    </location>
</feature>
<feature type="region of interest" description="Disordered" evidence="1">
    <location>
        <begin position="121"/>
        <end position="143"/>
    </location>
</feature>
<dbReference type="EMBL" id="MF001304">
    <property type="protein sequence ID" value="AST09343.1"/>
    <property type="molecule type" value="Genomic_DNA"/>
</dbReference>
<dbReference type="Pfam" id="PF05771">
    <property type="entry name" value="Pox_A31"/>
    <property type="match status" value="1"/>
</dbReference>
<evidence type="ECO:0000313" key="3">
    <source>
        <dbReference type="Proteomes" id="UP000217350"/>
    </source>
</evidence>
<dbReference type="OrthoDB" id="18041at10239"/>